<dbReference type="PROSITE" id="PS51257">
    <property type="entry name" value="PROKAR_LIPOPROTEIN"/>
    <property type="match status" value="1"/>
</dbReference>
<dbReference type="RefSeq" id="WP_194114421.1">
    <property type="nucleotide sequence ID" value="NZ_JADFUA010000001.1"/>
</dbReference>
<dbReference type="SUPFAM" id="SSF53850">
    <property type="entry name" value="Periplasmic binding protein-like II"/>
    <property type="match status" value="1"/>
</dbReference>
<gene>
    <name evidence="2" type="ORF">INR99_00975</name>
</gene>
<keyword evidence="1" id="KW-0732">Signal</keyword>
<dbReference type="Gene3D" id="3.40.190.10">
    <property type="entry name" value="Periplasmic binding protein-like II"/>
    <property type="match status" value="2"/>
</dbReference>
<dbReference type="Proteomes" id="UP000604481">
    <property type="component" value="Unassembled WGS sequence"/>
</dbReference>
<comment type="caution">
    <text evidence="2">The sequence shown here is derived from an EMBL/GenBank/DDBJ whole genome shotgun (WGS) entry which is preliminary data.</text>
</comment>
<dbReference type="EMBL" id="JADFUA010000001">
    <property type="protein sequence ID" value="MBE9607912.1"/>
    <property type="molecule type" value="Genomic_DNA"/>
</dbReference>
<accession>A0A8J7K107</accession>
<evidence type="ECO:0000256" key="1">
    <source>
        <dbReference type="SAM" id="SignalP"/>
    </source>
</evidence>
<feature type="signal peptide" evidence="1">
    <location>
        <begin position="1"/>
        <end position="18"/>
    </location>
</feature>
<feature type="chain" id="PRO_5035322755" evidence="1">
    <location>
        <begin position="19"/>
        <end position="241"/>
    </location>
</feature>
<evidence type="ECO:0000313" key="3">
    <source>
        <dbReference type="Proteomes" id="UP000604481"/>
    </source>
</evidence>
<evidence type="ECO:0000313" key="2">
    <source>
        <dbReference type="EMBL" id="MBE9607912.1"/>
    </source>
</evidence>
<proteinExistence type="predicted"/>
<dbReference type="AlphaFoldDB" id="A0A8J7K107"/>
<keyword evidence="3" id="KW-1185">Reference proteome</keyword>
<protein>
    <submittedName>
        <fullName evidence="2">Transporter substrate-binding domain-containing protein</fullName>
    </submittedName>
</protein>
<sequence length="241" mass="27049">MIRILLAVVFLLAAACHAAPPATPLPLYTSYDEAPFSLAHADNLTVRLAAYLTRASQGRYVFEPVQLPRKRLEQMLAGHGWQGALAWGNPKFFSQLPQDHLRWTRGFMRDADLVVSRQSRPVHYSGPASLYGLTLGAIRGWELNDFNADIRDGKIRREDAPTALANLRKLQSGRIDAALIQRAALPYFRRSLPGLEQWLYISPIPRWEFSRHLAVDPASTELYEFLQQALAAMPPDALGPH</sequence>
<organism evidence="2 3">
    <name type="scientific">Chitinilyticum piscinae</name>
    <dbReference type="NCBI Taxonomy" id="2866724"/>
    <lineage>
        <taxon>Bacteria</taxon>
        <taxon>Pseudomonadati</taxon>
        <taxon>Pseudomonadota</taxon>
        <taxon>Betaproteobacteria</taxon>
        <taxon>Neisseriales</taxon>
        <taxon>Chitinibacteraceae</taxon>
        <taxon>Chitinilyticum</taxon>
    </lineage>
</organism>
<reference evidence="2 3" key="1">
    <citation type="submission" date="2020-10" db="EMBL/GenBank/DDBJ databases">
        <title>The genome sequence of Chitinilyticum litopenaei 4Y14.</title>
        <authorList>
            <person name="Liu Y."/>
        </authorList>
    </citation>
    <scope>NUCLEOTIDE SEQUENCE [LARGE SCALE GENOMIC DNA]</scope>
    <source>
        <strain evidence="2 3">4Y14</strain>
    </source>
</reference>
<name>A0A8J7K107_9NEIS</name>